<organism evidence="6">
    <name type="scientific">freshwater metagenome</name>
    <dbReference type="NCBI Taxonomy" id="449393"/>
    <lineage>
        <taxon>unclassified sequences</taxon>
        <taxon>metagenomes</taxon>
        <taxon>ecological metagenomes</taxon>
    </lineage>
</organism>
<dbReference type="GO" id="GO:0046872">
    <property type="term" value="F:metal ion binding"/>
    <property type="evidence" value="ECO:0007669"/>
    <property type="project" value="UniProtKB-KW"/>
</dbReference>
<proteinExistence type="predicted"/>
<reference evidence="6" key="1">
    <citation type="submission" date="2020-05" db="EMBL/GenBank/DDBJ databases">
        <authorList>
            <person name="Chiriac C."/>
            <person name="Salcher M."/>
            <person name="Ghai R."/>
            <person name="Kavagutti S V."/>
        </authorList>
    </citation>
    <scope>NUCLEOTIDE SEQUENCE</scope>
</reference>
<accession>A0A6J6CK84</accession>
<keyword evidence="4" id="KW-0411">Iron-sulfur</keyword>
<dbReference type="Gene3D" id="3.20.20.70">
    <property type="entry name" value="Aldolase class I"/>
    <property type="match status" value="1"/>
</dbReference>
<sequence>MRMSDILQWRATPAAGLYLHVTRRCPLSCGHCSMRSTMHLAETDPAPLRSLVDSFTADDHPRFVCLTGGEPLLRPGLVRSLSSTAKRAGSYVVMATGGFFISKPTVPPAIDDALRTIDHVVLSMDAFHEPEVPRHLSIEFLRTVLDRGQGASVQLVGTGPADPYVVATIEDLRRAFGDQVAILVGTLVPVGRGADLGTVRLVERDDDPSATVAAQGCPMLSWPVVTDDGSVVACCDQHVVDGAAAPHLRIGAAAQLTWPEIRAFVEQRPMSRAIRVFGPRYLAAKGAPELLQPGACSTCHAVGGHDGVDAAAAELVSSPTLSLIEGVVQRDAITRLPNGVPELAHLAFAGTAVAAPRRRG</sequence>
<dbReference type="GO" id="GO:0003824">
    <property type="term" value="F:catalytic activity"/>
    <property type="evidence" value="ECO:0007669"/>
    <property type="project" value="InterPro"/>
</dbReference>
<dbReference type="InterPro" id="IPR007197">
    <property type="entry name" value="rSAM"/>
</dbReference>
<gene>
    <name evidence="6" type="ORF">UFOPK1493_01002</name>
</gene>
<dbReference type="InterPro" id="IPR013785">
    <property type="entry name" value="Aldolase_TIM"/>
</dbReference>
<keyword evidence="3" id="KW-0408">Iron</keyword>
<dbReference type="EMBL" id="CAEZSR010000026">
    <property type="protein sequence ID" value="CAB4550268.1"/>
    <property type="molecule type" value="Genomic_DNA"/>
</dbReference>
<dbReference type="SUPFAM" id="SSF102114">
    <property type="entry name" value="Radical SAM enzymes"/>
    <property type="match status" value="1"/>
</dbReference>
<keyword evidence="2" id="KW-0479">Metal-binding</keyword>
<evidence type="ECO:0000313" key="6">
    <source>
        <dbReference type="EMBL" id="CAB4550268.1"/>
    </source>
</evidence>
<evidence type="ECO:0000256" key="2">
    <source>
        <dbReference type="ARBA" id="ARBA00022723"/>
    </source>
</evidence>
<dbReference type="Pfam" id="PF04055">
    <property type="entry name" value="Radical_SAM"/>
    <property type="match status" value="1"/>
</dbReference>
<protein>
    <submittedName>
        <fullName evidence="6">Unannotated protein</fullName>
    </submittedName>
</protein>
<evidence type="ECO:0000256" key="1">
    <source>
        <dbReference type="ARBA" id="ARBA00022691"/>
    </source>
</evidence>
<evidence type="ECO:0000259" key="5">
    <source>
        <dbReference type="Pfam" id="PF04055"/>
    </source>
</evidence>
<dbReference type="AlphaFoldDB" id="A0A6J6CK84"/>
<dbReference type="InterPro" id="IPR058240">
    <property type="entry name" value="rSAM_sf"/>
</dbReference>
<evidence type="ECO:0000256" key="3">
    <source>
        <dbReference type="ARBA" id="ARBA00023004"/>
    </source>
</evidence>
<evidence type="ECO:0000256" key="4">
    <source>
        <dbReference type="ARBA" id="ARBA00023014"/>
    </source>
</evidence>
<dbReference type="InterPro" id="IPR050377">
    <property type="entry name" value="Radical_SAM_PqqE_MftC-like"/>
</dbReference>
<dbReference type="PANTHER" id="PTHR11228:SF7">
    <property type="entry name" value="PQQA PEPTIDE CYCLASE"/>
    <property type="match status" value="1"/>
</dbReference>
<dbReference type="GO" id="GO:0051536">
    <property type="term" value="F:iron-sulfur cluster binding"/>
    <property type="evidence" value="ECO:0007669"/>
    <property type="project" value="UniProtKB-KW"/>
</dbReference>
<dbReference type="PANTHER" id="PTHR11228">
    <property type="entry name" value="RADICAL SAM DOMAIN PROTEIN"/>
    <property type="match status" value="1"/>
</dbReference>
<name>A0A6J6CK84_9ZZZZ</name>
<feature type="domain" description="Radical SAM core" evidence="5">
    <location>
        <begin position="21"/>
        <end position="130"/>
    </location>
</feature>
<dbReference type="SFLD" id="SFLDS00029">
    <property type="entry name" value="Radical_SAM"/>
    <property type="match status" value="1"/>
</dbReference>
<dbReference type="CDD" id="cd01335">
    <property type="entry name" value="Radical_SAM"/>
    <property type="match status" value="1"/>
</dbReference>
<keyword evidence="1" id="KW-0949">S-adenosyl-L-methionine</keyword>